<organism evidence="2 3">
    <name type="scientific">Pangasianodon hypophthalmus</name>
    <name type="common">Striped catfish</name>
    <name type="synonym">Helicophagus hypophthalmus</name>
    <dbReference type="NCBI Taxonomy" id="310915"/>
    <lineage>
        <taxon>Eukaryota</taxon>
        <taxon>Metazoa</taxon>
        <taxon>Chordata</taxon>
        <taxon>Craniata</taxon>
        <taxon>Vertebrata</taxon>
        <taxon>Euteleostomi</taxon>
        <taxon>Actinopterygii</taxon>
        <taxon>Neopterygii</taxon>
        <taxon>Teleostei</taxon>
        <taxon>Ostariophysi</taxon>
        <taxon>Siluriformes</taxon>
        <taxon>Pangasiidae</taxon>
        <taxon>Pangasianodon</taxon>
    </lineage>
</organism>
<evidence type="ECO:0000313" key="2">
    <source>
        <dbReference type="EMBL" id="KAB5528200.1"/>
    </source>
</evidence>
<evidence type="ECO:0000313" key="3">
    <source>
        <dbReference type="Proteomes" id="UP000327468"/>
    </source>
</evidence>
<feature type="chain" id="PRO_5024275867" description="Ig-like domain-containing protein" evidence="1">
    <location>
        <begin position="25"/>
        <end position="232"/>
    </location>
</feature>
<evidence type="ECO:0008006" key="4">
    <source>
        <dbReference type="Google" id="ProtNLM"/>
    </source>
</evidence>
<evidence type="ECO:0000256" key="1">
    <source>
        <dbReference type="SAM" id="SignalP"/>
    </source>
</evidence>
<keyword evidence="1" id="KW-0732">Signal</keyword>
<sequence>MRSYKIHVFLFRCLILATIDSVSAGHFVKTRCNELATLPCKRKCSGLVKWVKTHSRDDVIAQCDQTSCSSEEGYEMSHDQYLKGDLSLTITAADYSKRSWYTCQCEGKDVCDVRLSMERVNFIREFDPGDSLTVDLPISERVKITFNRSGDDGTQSSVTLCTVEGRKVHCNPEYEKRTSFQSSLTLSDLKLSDGGVYTVWDTENDEIIATHTLSVTGKTLHCSVFGFSALNS</sequence>
<reference evidence="2 3" key="1">
    <citation type="submission" date="2019-06" db="EMBL/GenBank/DDBJ databases">
        <title>A chromosome-scale genome assembly of the striped catfish, Pangasianodon hypophthalmus.</title>
        <authorList>
            <person name="Wen M."/>
            <person name="Zahm M."/>
            <person name="Roques C."/>
            <person name="Cabau C."/>
            <person name="Klopp C."/>
            <person name="Donnadieu C."/>
            <person name="Jouanno E."/>
            <person name="Avarre J.-C."/>
            <person name="Campet M."/>
            <person name="Ha T.T.T."/>
            <person name="Dugue R."/>
            <person name="Lampietro C."/>
            <person name="Louis A."/>
            <person name="Herpin A."/>
            <person name="Echchiki A."/>
            <person name="Berthelot C."/>
            <person name="Parey E."/>
            <person name="Roest-Crollius H."/>
            <person name="Braasch I."/>
            <person name="Postlethwait J."/>
            <person name="Bobe J."/>
            <person name="Montfort J."/>
            <person name="Bouchez O."/>
            <person name="Begum T."/>
            <person name="Schartl M."/>
            <person name="Guiguen Y."/>
        </authorList>
    </citation>
    <scope>NUCLEOTIDE SEQUENCE [LARGE SCALE GENOMIC DNA]</scope>
    <source>
        <strain evidence="2 3">Indonesia</strain>
        <tissue evidence="2">Blood</tissue>
    </source>
</reference>
<keyword evidence="3" id="KW-1185">Reference proteome</keyword>
<proteinExistence type="predicted"/>
<dbReference type="AlphaFoldDB" id="A0A5N5KCL7"/>
<accession>A0A5N5KCL7</accession>
<feature type="signal peptide" evidence="1">
    <location>
        <begin position="1"/>
        <end position="24"/>
    </location>
</feature>
<comment type="caution">
    <text evidence="2">The sequence shown here is derived from an EMBL/GenBank/DDBJ whole genome shotgun (WGS) entry which is preliminary data.</text>
</comment>
<dbReference type="InterPro" id="IPR013783">
    <property type="entry name" value="Ig-like_fold"/>
</dbReference>
<gene>
    <name evidence="2" type="ORF">PHYPO_G00137640</name>
</gene>
<dbReference type="EMBL" id="VFJC01000025">
    <property type="protein sequence ID" value="KAB5528200.1"/>
    <property type="molecule type" value="Genomic_DNA"/>
</dbReference>
<name>A0A5N5KCL7_PANHP</name>
<dbReference type="Proteomes" id="UP000327468">
    <property type="component" value="Chromosome 24"/>
</dbReference>
<protein>
    <recommendedName>
        <fullName evidence="4">Ig-like domain-containing protein</fullName>
    </recommendedName>
</protein>
<dbReference type="Gene3D" id="2.60.40.10">
    <property type="entry name" value="Immunoglobulins"/>
    <property type="match status" value="2"/>
</dbReference>